<dbReference type="Gene3D" id="6.10.340.10">
    <property type="match status" value="1"/>
</dbReference>
<dbReference type="Pfam" id="PF00672">
    <property type="entry name" value="HAMP"/>
    <property type="match status" value="1"/>
</dbReference>
<accession>A0A174SYZ9</accession>
<dbReference type="CDD" id="cd11386">
    <property type="entry name" value="MCP_signal"/>
    <property type="match status" value="1"/>
</dbReference>
<keyword evidence="8" id="KW-0807">Transducer</keyword>
<dbReference type="EMBL" id="QVME01000001">
    <property type="protein sequence ID" value="RGE70301.1"/>
    <property type="molecule type" value="Genomic_DNA"/>
</dbReference>
<dbReference type="Pfam" id="PF00015">
    <property type="entry name" value="MCPsignal"/>
    <property type="match status" value="1"/>
</dbReference>
<evidence type="ECO:0000256" key="6">
    <source>
        <dbReference type="ARBA" id="ARBA00023136"/>
    </source>
</evidence>
<dbReference type="Pfam" id="PF02743">
    <property type="entry name" value="dCache_1"/>
    <property type="match status" value="1"/>
</dbReference>
<dbReference type="GO" id="GO:0004888">
    <property type="term" value="F:transmembrane signaling receptor activity"/>
    <property type="evidence" value="ECO:0007669"/>
    <property type="project" value="TreeGrafter"/>
</dbReference>
<keyword evidence="5 9" id="KW-1133">Transmembrane helix</keyword>
<dbReference type="AlphaFoldDB" id="A0A174SYZ9"/>
<evidence type="ECO:0000313" key="15">
    <source>
        <dbReference type="Proteomes" id="UP000260828"/>
    </source>
</evidence>
<keyword evidence="3" id="KW-0145">Chemotaxis</keyword>
<dbReference type="InterPro" id="IPR004089">
    <property type="entry name" value="MCPsignal_dom"/>
</dbReference>
<dbReference type="SMART" id="SM00283">
    <property type="entry name" value="MA"/>
    <property type="match status" value="1"/>
</dbReference>
<dbReference type="Gene3D" id="3.30.450.20">
    <property type="entry name" value="PAS domain"/>
    <property type="match status" value="2"/>
</dbReference>
<dbReference type="GO" id="GO:0006935">
    <property type="term" value="P:chemotaxis"/>
    <property type="evidence" value="ECO:0007669"/>
    <property type="project" value="UniProtKB-KW"/>
</dbReference>
<dbReference type="CDD" id="cd12913">
    <property type="entry name" value="PDC1_MCP_like"/>
    <property type="match status" value="1"/>
</dbReference>
<evidence type="ECO:0000256" key="1">
    <source>
        <dbReference type="ARBA" id="ARBA00004651"/>
    </source>
</evidence>
<dbReference type="InterPro" id="IPR033479">
    <property type="entry name" value="dCache_1"/>
</dbReference>
<evidence type="ECO:0000256" key="8">
    <source>
        <dbReference type="PROSITE-ProRule" id="PRU00284"/>
    </source>
</evidence>
<dbReference type="Gene3D" id="1.10.287.950">
    <property type="entry name" value="Methyl-accepting chemotaxis protein"/>
    <property type="match status" value="1"/>
</dbReference>
<reference evidence="12 14" key="1">
    <citation type="submission" date="2015-09" db="EMBL/GenBank/DDBJ databases">
        <authorList>
            <consortium name="Pathogen Informatics"/>
        </authorList>
    </citation>
    <scope>NUCLEOTIDE SEQUENCE [LARGE SCALE GENOMIC DNA]</scope>
    <source>
        <strain evidence="12 14">2789STDY5834939</strain>
    </source>
</reference>
<evidence type="ECO:0000259" key="11">
    <source>
        <dbReference type="PROSITE" id="PS50885"/>
    </source>
</evidence>
<dbReference type="PROSITE" id="PS50111">
    <property type="entry name" value="CHEMOTAXIS_TRANSDUC_2"/>
    <property type="match status" value="1"/>
</dbReference>
<dbReference type="GO" id="GO:0007165">
    <property type="term" value="P:signal transduction"/>
    <property type="evidence" value="ECO:0007669"/>
    <property type="project" value="UniProtKB-KW"/>
</dbReference>
<evidence type="ECO:0000256" key="7">
    <source>
        <dbReference type="ARBA" id="ARBA00029447"/>
    </source>
</evidence>
<comment type="similarity">
    <text evidence="7">Belongs to the methyl-accepting chemotaxis (MCP) protein family.</text>
</comment>
<dbReference type="SMART" id="SM00304">
    <property type="entry name" value="HAMP"/>
    <property type="match status" value="2"/>
</dbReference>
<gene>
    <name evidence="12" type="primary">mcpA</name>
    <name evidence="13" type="ORF">DXC40_04425</name>
    <name evidence="12" type="ORF">ERS852551_02724</name>
</gene>
<dbReference type="SUPFAM" id="SSF103190">
    <property type="entry name" value="Sensory domain-like"/>
    <property type="match status" value="1"/>
</dbReference>
<feature type="transmembrane region" description="Helical" evidence="9">
    <location>
        <begin position="310"/>
        <end position="330"/>
    </location>
</feature>
<evidence type="ECO:0000313" key="12">
    <source>
        <dbReference type="EMBL" id="CUQ00350.1"/>
    </source>
</evidence>
<dbReference type="InterPro" id="IPR029151">
    <property type="entry name" value="Sensor-like_sf"/>
</dbReference>
<dbReference type="InterPro" id="IPR003660">
    <property type="entry name" value="HAMP_dom"/>
</dbReference>
<dbReference type="PROSITE" id="PS50885">
    <property type="entry name" value="HAMP"/>
    <property type="match status" value="1"/>
</dbReference>
<keyword evidence="2" id="KW-1003">Cell membrane</keyword>
<evidence type="ECO:0000256" key="3">
    <source>
        <dbReference type="ARBA" id="ARBA00022500"/>
    </source>
</evidence>
<feature type="domain" description="Methyl-accepting transducer" evidence="10">
    <location>
        <begin position="435"/>
        <end position="664"/>
    </location>
</feature>
<dbReference type="OrthoDB" id="1862723at2"/>
<dbReference type="PANTHER" id="PTHR43531:SF11">
    <property type="entry name" value="METHYL-ACCEPTING CHEMOTAXIS PROTEIN 3"/>
    <property type="match status" value="1"/>
</dbReference>
<dbReference type="GO" id="GO:0005886">
    <property type="term" value="C:plasma membrane"/>
    <property type="evidence" value="ECO:0007669"/>
    <property type="project" value="UniProtKB-SubCell"/>
</dbReference>
<proteinExistence type="inferred from homology"/>
<evidence type="ECO:0000256" key="2">
    <source>
        <dbReference type="ARBA" id="ARBA00022475"/>
    </source>
</evidence>
<dbReference type="Proteomes" id="UP000095765">
    <property type="component" value="Unassembled WGS sequence"/>
</dbReference>
<dbReference type="PANTHER" id="PTHR43531">
    <property type="entry name" value="PROTEIN ICFG"/>
    <property type="match status" value="1"/>
</dbReference>
<dbReference type="CDD" id="cd06225">
    <property type="entry name" value="HAMP"/>
    <property type="match status" value="1"/>
</dbReference>
<evidence type="ECO:0000256" key="5">
    <source>
        <dbReference type="ARBA" id="ARBA00022989"/>
    </source>
</evidence>
<dbReference type="Proteomes" id="UP000260828">
    <property type="component" value="Unassembled WGS sequence"/>
</dbReference>
<protein>
    <submittedName>
        <fullName evidence="12">H1</fullName>
    </submittedName>
    <submittedName>
        <fullName evidence="13">Methyl-accepting chemotaxis protein</fullName>
    </submittedName>
</protein>
<sequence length="709" mass="77006">MKNQKQKQNDFSTTSKVKFGILTKLLLGTIIPLIIVLIIIGSQLNSRMSNTVKTLDTNYLTAESMRASQQITAYFQRFVGIANLASQMDEIIRFSGRQPNLAGTEERNKLLTTLKKIQSADDTIAFTWLYNINSKDFLQSDGTYKNSTTFDATSRIWYNPVINSEKTIVTGGYEDIASGKLIVTVATPVYINGKMTGIFGVDVLLEHLTSELAKITIGDTGYVTVFDTDNNVIFHPNADLIMKNVSDIAYSDNVKEAILGNQSVEGLQYTRDGETYNGSTIYLSDFDYLVLGILPHAEYQAYIADTTKAVVLWFAIGILILAVIIIIFSLNITRSVKKLSVTAGKIADGDLDVSTDISSHDEIGQLSQEINAITGRLKEYILYIDEITAVLGEIGKGNFVFTLQQDYKGEFAKVKTALLEVRDTISRTLKSVVVAADQVLSGAEQVATGAQSQAQGATEQASGVQELAATLQDVSQQIDSNTAVIQENGKDVEQVAEEVHEGEEKMSAMLEAMDSISENSQKIENIIKNIEDIAFQTNILALNAAVEAARAGQAGKGFAVVADEVRNLAAKTAEASKTTAELIQQALGAVGHGKTMADETALSFRQISEAVKRIAEKSQSITLNSQKQDEAIRQTALGVDQISSVVQTNSATAEQSAAASEELSGQAQELKNLVAKFQLPDCAAPVSQDTLSFEQMSYPQPSVLYDSKY</sequence>
<dbReference type="SUPFAM" id="SSF58104">
    <property type="entry name" value="Methyl-accepting chemotaxis protein (MCP) signaling domain"/>
    <property type="match status" value="1"/>
</dbReference>
<dbReference type="EMBL" id="CZBE01000020">
    <property type="protein sequence ID" value="CUQ00350.1"/>
    <property type="molecule type" value="Genomic_DNA"/>
</dbReference>
<organism evidence="12 14">
    <name type="scientific">Anaerotruncus colihominis</name>
    <dbReference type="NCBI Taxonomy" id="169435"/>
    <lineage>
        <taxon>Bacteria</taxon>
        <taxon>Bacillati</taxon>
        <taxon>Bacillota</taxon>
        <taxon>Clostridia</taxon>
        <taxon>Eubacteriales</taxon>
        <taxon>Oscillospiraceae</taxon>
        <taxon>Anaerotruncus</taxon>
    </lineage>
</organism>
<reference evidence="13 15" key="2">
    <citation type="submission" date="2018-08" db="EMBL/GenBank/DDBJ databases">
        <title>A genome reference for cultivated species of the human gut microbiota.</title>
        <authorList>
            <person name="Zou Y."/>
            <person name="Xue W."/>
            <person name="Luo G."/>
        </authorList>
    </citation>
    <scope>NUCLEOTIDE SEQUENCE [LARGE SCALE GENOMIC DNA]</scope>
    <source>
        <strain evidence="13 15">TF05-12AC</strain>
    </source>
</reference>
<evidence type="ECO:0000259" key="10">
    <source>
        <dbReference type="PROSITE" id="PS50111"/>
    </source>
</evidence>
<evidence type="ECO:0000313" key="13">
    <source>
        <dbReference type="EMBL" id="RGE70301.1"/>
    </source>
</evidence>
<feature type="domain" description="HAMP" evidence="11">
    <location>
        <begin position="330"/>
        <end position="382"/>
    </location>
</feature>
<keyword evidence="6 9" id="KW-0472">Membrane</keyword>
<evidence type="ECO:0000313" key="14">
    <source>
        <dbReference type="Proteomes" id="UP000095765"/>
    </source>
</evidence>
<keyword evidence="4 9" id="KW-0812">Transmembrane</keyword>
<comment type="subcellular location">
    <subcellularLocation>
        <location evidence="1">Cell membrane</location>
        <topology evidence="1">Multi-pass membrane protein</topology>
    </subcellularLocation>
</comment>
<evidence type="ECO:0000256" key="9">
    <source>
        <dbReference type="SAM" id="Phobius"/>
    </source>
</evidence>
<name>A0A174SYZ9_9FIRM</name>
<dbReference type="RefSeq" id="WP_006874976.1">
    <property type="nucleotide sequence ID" value="NZ_CABIWA010000001.1"/>
</dbReference>
<evidence type="ECO:0000256" key="4">
    <source>
        <dbReference type="ARBA" id="ARBA00022692"/>
    </source>
</evidence>
<dbReference type="InterPro" id="IPR051310">
    <property type="entry name" value="MCP_chemotaxis"/>
</dbReference>
<dbReference type="CDD" id="cd12912">
    <property type="entry name" value="PDC2_MCP_like"/>
    <property type="match status" value="1"/>
</dbReference>
<feature type="transmembrane region" description="Helical" evidence="9">
    <location>
        <begin position="21"/>
        <end position="41"/>
    </location>
</feature>